<keyword evidence="7 8" id="KW-0408">Iron</keyword>
<evidence type="ECO:0000259" key="9">
    <source>
        <dbReference type="PROSITE" id="PS51819"/>
    </source>
</evidence>
<dbReference type="InterPro" id="IPR000486">
    <property type="entry name" value="Xdiol_ring_cleave_dOase_1/2"/>
</dbReference>
<evidence type="ECO:0000256" key="5">
    <source>
        <dbReference type="ARBA" id="ARBA00022964"/>
    </source>
</evidence>
<name>A0A5E4Y6K3_9BURK</name>
<feature type="domain" description="VOC" evidence="9">
    <location>
        <begin position="6"/>
        <end position="121"/>
    </location>
</feature>
<evidence type="ECO:0000256" key="3">
    <source>
        <dbReference type="ARBA" id="ARBA00022723"/>
    </source>
</evidence>
<sequence>MANISNLGYLVLGVSDLDAWERFALDVIGLQAGHRIAGETLALRMDDYAQRMLLVKHDADDLLAAGWELANDEALDAFVASRRAAGAAMETGDGALAAQRGVTRLFWCEDPDGIRHEFYVGATRAPMSAPFRSSVMRGGFSTGRLGVGHLVAVPKDAAATDAFVRHTLGLKVSDYISGEIAPGVVLDIAFFHAATGRHHSLACARVPFPHAKRIHHIMVEALDMNDVGLAYDRCVAAGLPIVMELGHHPNDQMFSFYVKTPSGFALEFGAGGIVVDDAHWEVRRYAQLSDWGHRNPAH</sequence>
<evidence type="ECO:0000313" key="10">
    <source>
        <dbReference type="EMBL" id="VVE44329.1"/>
    </source>
</evidence>
<dbReference type="InterPro" id="IPR029068">
    <property type="entry name" value="Glyas_Bleomycin-R_OHBP_Dase"/>
</dbReference>
<dbReference type="Pfam" id="PF22632">
    <property type="entry name" value="BphC_D1"/>
    <property type="match status" value="1"/>
</dbReference>
<protein>
    <submittedName>
        <fullName evidence="10">Biphenyl 2,3-dioxygenase</fullName>
    </submittedName>
</protein>
<reference evidence="10 11" key="1">
    <citation type="submission" date="2019-08" db="EMBL/GenBank/DDBJ databases">
        <authorList>
            <person name="Peeters C."/>
        </authorList>
    </citation>
    <scope>NUCLEOTIDE SEQUENCE [LARGE SCALE GENOMIC DNA]</scope>
    <source>
        <strain evidence="10 11">LMG 31114</strain>
    </source>
</reference>
<dbReference type="PROSITE" id="PS00082">
    <property type="entry name" value="EXTRADIOL_DIOXYGENAS"/>
    <property type="match status" value="1"/>
</dbReference>
<comment type="cofactor">
    <cofactor evidence="1 8">
        <name>Fe(2+)</name>
        <dbReference type="ChEBI" id="CHEBI:29033"/>
    </cofactor>
</comment>
<dbReference type="RefSeq" id="WP_150681522.1">
    <property type="nucleotide sequence ID" value="NZ_CABPSK010000004.1"/>
</dbReference>
<dbReference type="SUPFAM" id="SSF54593">
    <property type="entry name" value="Glyoxalase/Bleomycin resistance protein/Dihydroxybiphenyl dioxygenase"/>
    <property type="match status" value="1"/>
</dbReference>
<dbReference type="GeneID" id="300406313"/>
<evidence type="ECO:0000256" key="4">
    <source>
        <dbReference type="ARBA" id="ARBA00022797"/>
    </source>
</evidence>
<evidence type="ECO:0000256" key="7">
    <source>
        <dbReference type="ARBA" id="ARBA00023004"/>
    </source>
</evidence>
<dbReference type="CDD" id="cd07252">
    <property type="entry name" value="BphC1-RGP6_N_like"/>
    <property type="match status" value="1"/>
</dbReference>
<feature type="domain" description="VOC" evidence="9">
    <location>
        <begin position="146"/>
        <end position="271"/>
    </location>
</feature>
<dbReference type="Gene3D" id="3.10.180.10">
    <property type="entry name" value="2,3-Dihydroxybiphenyl 1,2-Dioxygenase, domain 1"/>
    <property type="match status" value="2"/>
</dbReference>
<evidence type="ECO:0000256" key="1">
    <source>
        <dbReference type="ARBA" id="ARBA00001954"/>
    </source>
</evidence>
<keyword evidence="5 8" id="KW-0223">Dioxygenase</keyword>
<evidence type="ECO:0000313" key="11">
    <source>
        <dbReference type="Proteomes" id="UP000366945"/>
    </source>
</evidence>
<gene>
    <name evidence="10" type="ORF">PPN31114_04327</name>
</gene>
<proteinExistence type="inferred from homology"/>
<dbReference type="InterPro" id="IPR004360">
    <property type="entry name" value="Glyas_Fos-R_dOase_dom"/>
</dbReference>
<keyword evidence="11" id="KW-1185">Reference proteome</keyword>
<comment type="similarity">
    <text evidence="2 8">Belongs to the extradiol ring-cleavage dioxygenase family.</text>
</comment>
<keyword evidence="4 8" id="KW-0058">Aromatic hydrocarbons catabolism</keyword>
<dbReference type="GO" id="GO:0051213">
    <property type="term" value="F:dioxygenase activity"/>
    <property type="evidence" value="ECO:0007669"/>
    <property type="project" value="UniProtKB-KW"/>
</dbReference>
<keyword evidence="3" id="KW-0479">Metal-binding</keyword>
<dbReference type="GO" id="GO:0008198">
    <property type="term" value="F:ferrous iron binding"/>
    <property type="evidence" value="ECO:0007669"/>
    <property type="project" value="InterPro"/>
</dbReference>
<dbReference type="PROSITE" id="PS51819">
    <property type="entry name" value="VOC"/>
    <property type="match status" value="2"/>
</dbReference>
<dbReference type="OrthoDB" id="9803142at2"/>
<organism evidence="10 11">
    <name type="scientific">Pandoraea pneumonica</name>
    <dbReference type="NCBI Taxonomy" id="2508299"/>
    <lineage>
        <taxon>Bacteria</taxon>
        <taxon>Pseudomonadati</taxon>
        <taxon>Pseudomonadota</taxon>
        <taxon>Betaproteobacteria</taxon>
        <taxon>Burkholderiales</taxon>
        <taxon>Burkholderiaceae</taxon>
        <taxon>Pandoraea</taxon>
    </lineage>
</organism>
<dbReference type="AlphaFoldDB" id="A0A5E4Y6K3"/>
<evidence type="ECO:0000256" key="8">
    <source>
        <dbReference type="RuleBase" id="RU000683"/>
    </source>
</evidence>
<dbReference type="EMBL" id="CABPSK010000004">
    <property type="protein sequence ID" value="VVE44329.1"/>
    <property type="molecule type" value="Genomic_DNA"/>
</dbReference>
<accession>A0A5E4Y6K3</accession>
<dbReference type="InterPro" id="IPR037523">
    <property type="entry name" value="VOC_core"/>
</dbReference>
<dbReference type="CDD" id="cd07237">
    <property type="entry name" value="BphC1-RGP6_C_like"/>
    <property type="match status" value="1"/>
</dbReference>
<evidence type="ECO:0000256" key="2">
    <source>
        <dbReference type="ARBA" id="ARBA00008784"/>
    </source>
</evidence>
<dbReference type="Pfam" id="PF00903">
    <property type="entry name" value="Glyoxalase"/>
    <property type="match status" value="1"/>
</dbReference>
<dbReference type="Proteomes" id="UP000366945">
    <property type="component" value="Unassembled WGS sequence"/>
</dbReference>
<evidence type="ECO:0000256" key="6">
    <source>
        <dbReference type="ARBA" id="ARBA00023002"/>
    </source>
</evidence>
<keyword evidence="6 8" id="KW-0560">Oxidoreductase</keyword>